<dbReference type="AlphaFoldDB" id="A0A4Q4P007"/>
<sequence>MPALLISLLRRPIIIAFLWCSTFTSISAFAKHLSKYQSIVWKVAECCVSPTLKMQLYHI</sequence>
<organism evidence="1 2">
    <name type="scientific">Alternaria alternata</name>
    <name type="common">Alternaria rot fungus</name>
    <name type="synonym">Torula alternata</name>
    <dbReference type="NCBI Taxonomy" id="5599"/>
    <lineage>
        <taxon>Eukaryota</taxon>
        <taxon>Fungi</taxon>
        <taxon>Dikarya</taxon>
        <taxon>Ascomycota</taxon>
        <taxon>Pezizomycotina</taxon>
        <taxon>Dothideomycetes</taxon>
        <taxon>Pleosporomycetidae</taxon>
        <taxon>Pleosporales</taxon>
        <taxon>Pleosporineae</taxon>
        <taxon>Pleosporaceae</taxon>
        <taxon>Alternaria</taxon>
        <taxon>Alternaria sect. Alternaria</taxon>
        <taxon>Alternaria alternata complex</taxon>
    </lineage>
</organism>
<dbReference type="Proteomes" id="UP000291422">
    <property type="component" value="Unassembled WGS sequence"/>
</dbReference>
<name>A0A4Q4P007_ALTAL</name>
<dbReference type="EMBL" id="PDXD01000001">
    <property type="protein sequence ID" value="RYN84755.1"/>
    <property type="molecule type" value="Genomic_DNA"/>
</dbReference>
<evidence type="ECO:0000313" key="2">
    <source>
        <dbReference type="Proteomes" id="UP000291422"/>
    </source>
</evidence>
<gene>
    <name evidence="1" type="ORF">AA0117_g60</name>
</gene>
<evidence type="ECO:0000313" key="1">
    <source>
        <dbReference type="EMBL" id="RYN84755.1"/>
    </source>
</evidence>
<reference evidence="2" key="1">
    <citation type="journal article" date="2019" name="bioRxiv">
        <title>Genomics, evolutionary history and diagnostics of the Alternaria alternata species group including apple and Asian pear pathotypes.</title>
        <authorList>
            <person name="Armitage A.D."/>
            <person name="Cockerton H.M."/>
            <person name="Sreenivasaprasad S."/>
            <person name="Woodhall J.W."/>
            <person name="Lane C.R."/>
            <person name="Harrison R.J."/>
            <person name="Clarkson J.P."/>
        </authorList>
    </citation>
    <scope>NUCLEOTIDE SEQUENCE [LARGE SCALE GENOMIC DNA]</scope>
    <source>
        <strain evidence="2">FERA 1177</strain>
    </source>
</reference>
<proteinExistence type="predicted"/>
<accession>A0A4Q4P007</accession>
<comment type="caution">
    <text evidence="1">The sequence shown here is derived from an EMBL/GenBank/DDBJ whole genome shotgun (WGS) entry which is preliminary data.</text>
</comment>
<protein>
    <submittedName>
        <fullName evidence="1">Uncharacterized protein</fullName>
    </submittedName>
</protein>